<feature type="chain" id="PRO_5038908535" evidence="2">
    <location>
        <begin position="22"/>
        <end position="332"/>
    </location>
</feature>
<dbReference type="PROSITE" id="PS51257">
    <property type="entry name" value="PROKAR_LIPOPROTEIN"/>
    <property type="match status" value="1"/>
</dbReference>
<accession>A0A852WYZ1</accession>
<keyword evidence="5" id="KW-1185">Reference proteome</keyword>
<evidence type="ECO:0000313" key="4">
    <source>
        <dbReference type="EMBL" id="NYG36232.1"/>
    </source>
</evidence>
<evidence type="ECO:0000313" key="5">
    <source>
        <dbReference type="Proteomes" id="UP000592181"/>
    </source>
</evidence>
<dbReference type="Gene3D" id="3.40.50.1980">
    <property type="entry name" value="Nitrogenase molybdenum iron protein domain"/>
    <property type="match status" value="2"/>
</dbReference>
<evidence type="ECO:0000256" key="2">
    <source>
        <dbReference type="SAM" id="SignalP"/>
    </source>
</evidence>
<protein>
    <submittedName>
        <fullName evidence="4">Iron complex transport system substrate-binding protein</fullName>
    </submittedName>
</protein>
<dbReference type="PANTHER" id="PTHR30535:SF34">
    <property type="entry name" value="MOLYBDATE-BINDING PROTEIN MOLA"/>
    <property type="match status" value="1"/>
</dbReference>
<comment type="similarity">
    <text evidence="1">Belongs to the bacterial solute-binding protein 8 family.</text>
</comment>
<dbReference type="SUPFAM" id="SSF53807">
    <property type="entry name" value="Helical backbone' metal receptor"/>
    <property type="match status" value="1"/>
</dbReference>
<dbReference type="InterPro" id="IPR050902">
    <property type="entry name" value="ABC_Transporter_SBP"/>
</dbReference>
<dbReference type="EMBL" id="JACBZX010000001">
    <property type="protein sequence ID" value="NYG36232.1"/>
    <property type="molecule type" value="Genomic_DNA"/>
</dbReference>
<dbReference type="AlphaFoldDB" id="A0A852WYZ1"/>
<dbReference type="Proteomes" id="UP000592181">
    <property type="component" value="Unassembled WGS sequence"/>
</dbReference>
<dbReference type="PANTHER" id="PTHR30535">
    <property type="entry name" value="VITAMIN B12-BINDING PROTEIN"/>
    <property type="match status" value="1"/>
</dbReference>
<feature type="signal peptide" evidence="2">
    <location>
        <begin position="1"/>
        <end position="21"/>
    </location>
</feature>
<dbReference type="InterPro" id="IPR002491">
    <property type="entry name" value="ABC_transptr_periplasmic_BD"/>
</dbReference>
<sequence length="332" mass="35399">MTPTRARTTLPAAVLAVGLLAACGSEEPGTGASTNADDGHYPVTIENCGEEVTFEAEPTNVVMLKNAWVPYLDDLGVLDHVSAKAGAYPEGYYDGETASEVEGIESLTDRVDSTGHLLISRETVVEREPDLVLGMVDNLDRASLEEVGIPQLEVGGLCPEGAPTPSFEAIGEEMSQYGEVFNRTAEAEEATTAMMERVEELEAQVPEDEDRTAAVLYPTVGGGTTYAYGTGSMAHPQLEAAGLTNVYADVDDRILEVTPESLLEEDPDVLILLYSEGDPAAVEEAITELPGAERLTAVREDAMMTQLFNYTEPASPLAVDGLELILDELGEP</sequence>
<organism evidence="4 5">
    <name type="scientific">Janibacter alkaliphilus</name>
    <dbReference type="NCBI Taxonomy" id="1069963"/>
    <lineage>
        <taxon>Bacteria</taxon>
        <taxon>Bacillati</taxon>
        <taxon>Actinomycetota</taxon>
        <taxon>Actinomycetes</taxon>
        <taxon>Micrococcales</taxon>
        <taxon>Intrasporangiaceae</taxon>
        <taxon>Janibacter</taxon>
    </lineage>
</organism>
<dbReference type="PROSITE" id="PS50983">
    <property type="entry name" value="FE_B12_PBP"/>
    <property type="match status" value="1"/>
</dbReference>
<keyword evidence="2" id="KW-0732">Signal</keyword>
<gene>
    <name evidence="4" type="ORF">BJY28_000701</name>
</gene>
<evidence type="ECO:0000259" key="3">
    <source>
        <dbReference type="PROSITE" id="PS50983"/>
    </source>
</evidence>
<feature type="domain" description="Fe/B12 periplasmic-binding" evidence="3">
    <location>
        <begin position="60"/>
        <end position="332"/>
    </location>
</feature>
<comment type="caution">
    <text evidence="4">The sequence shown here is derived from an EMBL/GenBank/DDBJ whole genome shotgun (WGS) entry which is preliminary data.</text>
</comment>
<proteinExistence type="inferred from homology"/>
<name>A0A852WYZ1_9MICO</name>
<dbReference type="RefSeq" id="WP_179461779.1">
    <property type="nucleotide sequence ID" value="NZ_JACBZX010000001.1"/>
</dbReference>
<reference evidence="4 5" key="1">
    <citation type="submission" date="2020-07" db="EMBL/GenBank/DDBJ databases">
        <title>Sequencing the genomes of 1000 actinobacteria strains.</title>
        <authorList>
            <person name="Klenk H.-P."/>
        </authorList>
    </citation>
    <scope>NUCLEOTIDE SEQUENCE [LARGE SCALE GENOMIC DNA]</scope>
    <source>
        <strain evidence="4 5">DSM 24723</strain>
    </source>
</reference>
<evidence type="ECO:0000256" key="1">
    <source>
        <dbReference type="ARBA" id="ARBA00008814"/>
    </source>
</evidence>
<dbReference type="Pfam" id="PF01497">
    <property type="entry name" value="Peripla_BP_2"/>
    <property type="match status" value="1"/>
</dbReference>